<accession>A0A1I4D6I1</accession>
<gene>
    <name evidence="1" type="ORF">SAMN04487950_1641</name>
</gene>
<organism evidence="1 2">
    <name type="scientific">Halogranum rubrum</name>
    <dbReference type="NCBI Taxonomy" id="553466"/>
    <lineage>
        <taxon>Archaea</taxon>
        <taxon>Methanobacteriati</taxon>
        <taxon>Methanobacteriota</taxon>
        <taxon>Stenosarchaea group</taxon>
        <taxon>Halobacteria</taxon>
        <taxon>Halobacteriales</taxon>
        <taxon>Haloferacaceae</taxon>
    </lineage>
</organism>
<sequence length="118" mass="13112">MSDDPDDLAVLRLLHDEYARSILTATSQESLSAQELAEACDASLTTVYRRVDDLVAQGLVTEATELDPSGNHYTTYEAAVEHIDIDIENGALNVTITQQSDVADRFTRVWEDIRRGDK</sequence>
<protein>
    <submittedName>
        <fullName evidence="1">Helix-turn-helix domain-containing protein</fullName>
    </submittedName>
</protein>
<dbReference type="STRING" id="553466.SAMN04487950_1641"/>
<proteinExistence type="predicted"/>
<reference evidence="2" key="1">
    <citation type="submission" date="2016-10" db="EMBL/GenBank/DDBJ databases">
        <authorList>
            <person name="Varghese N."/>
            <person name="Submissions S."/>
        </authorList>
    </citation>
    <scope>NUCLEOTIDE SEQUENCE [LARGE SCALE GENOMIC DNA]</scope>
    <source>
        <strain evidence="2">CGMCC 1.7738</strain>
    </source>
</reference>
<dbReference type="InterPro" id="IPR036390">
    <property type="entry name" value="WH_DNA-bd_sf"/>
</dbReference>
<dbReference type="EMBL" id="FOTC01000001">
    <property type="protein sequence ID" value="SFK88603.1"/>
    <property type="molecule type" value="Genomic_DNA"/>
</dbReference>
<dbReference type="AlphaFoldDB" id="A0A1I4D6I1"/>
<dbReference type="Proteomes" id="UP000199607">
    <property type="component" value="Unassembled WGS sequence"/>
</dbReference>
<name>A0A1I4D6I1_9EURY</name>
<evidence type="ECO:0000313" key="2">
    <source>
        <dbReference type="Proteomes" id="UP000199607"/>
    </source>
</evidence>
<dbReference type="SUPFAM" id="SSF46785">
    <property type="entry name" value="Winged helix' DNA-binding domain"/>
    <property type="match status" value="1"/>
</dbReference>
<dbReference type="Pfam" id="PF12840">
    <property type="entry name" value="HTH_20"/>
    <property type="match status" value="1"/>
</dbReference>
<dbReference type="InterPro" id="IPR036388">
    <property type="entry name" value="WH-like_DNA-bd_sf"/>
</dbReference>
<keyword evidence="2" id="KW-1185">Reference proteome</keyword>
<dbReference type="InterPro" id="IPR011991">
    <property type="entry name" value="ArsR-like_HTH"/>
</dbReference>
<dbReference type="RefSeq" id="WP_089868077.1">
    <property type="nucleotide sequence ID" value="NZ_FOTC01000001.1"/>
</dbReference>
<dbReference type="CDD" id="cd00090">
    <property type="entry name" value="HTH_ARSR"/>
    <property type="match status" value="1"/>
</dbReference>
<dbReference type="Gene3D" id="1.10.10.10">
    <property type="entry name" value="Winged helix-like DNA-binding domain superfamily/Winged helix DNA-binding domain"/>
    <property type="match status" value="1"/>
</dbReference>
<evidence type="ECO:0000313" key="1">
    <source>
        <dbReference type="EMBL" id="SFK88603.1"/>
    </source>
</evidence>